<protein>
    <submittedName>
        <fullName evidence="1">Uncharacterized protein</fullName>
    </submittedName>
</protein>
<dbReference type="OrthoDB" id="8162at2157"/>
<proteinExistence type="predicted"/>
<organism evidence="1 2">
    <name type="scientific">Candidatus Nitrosarchaeum limnium BG20</name>
    <dbReference type="NCBI Taxonomy" id="859192"/>
    <lineage>
        <taxon>Archaea</taxon>
        <taxon>Nitrososphaerota</taxon>
        <taxon>Nitrososphaeria</taxon>
        <taxon>Nitrosopumilales</taxon>
        <taxon>Nitrosopumilaceae</taxon>
        <taxon>Nitrosarchaeum</taxon>
    </lineage>
</organism>
<comment type="caution">
    <text evidence="1">The sequence shown here is derived from an EMBL/GenBank/DDBJ whole genome shotgun (WGS) entry which is preliminary data.</text>
</comment>
<dbReference type="RefSeq" id="WP_010194241.1">
    <property type="nucleotide sequence ID" value="NZ_AHJG01000254.1"/>
</dbReference>
<dbReference type="AlphaFoldDB" id="S2E0B1"/>
<dbReference type="Proteomes" id="UP000014065">
    <property type="component" value="Unassembled WGS sequence"/>
</dbReference>
<feature type="non-terminal residue" evidence="1">
    <location>
        <position position="220"/>
    </location>
</feature>
<reference evidence="1 2" key="1">
    <citation type="journal article" date="2012" name="J. Bacteriol.">
        <title>Genome Sequence of "Candidatus Nitrosoarchaeum limnia" BG20, a Low-Salinity Ammonia-Oxidizing Archaeon from the San Francisco Bay Estuary.</title>
        <authorList>
            <person name="Mosier A.C."/>
            <person name="Allen E.E."/>
            <person name="Kim M."/>
            <person name="Ferriera S."/>
            <person name="Francis C.A."/>
        </authorList>
    </citation>
    <scope>NUCLEOTIDE SEQUENCE [LARGE SCALE GENOMIC DNA]</scope>
    <source>
        <strain evidence="1 2">BG20</strain>
    </source>
</reference>
<gene>
    <name evidence="1" type="ORF">BG20_I2273</name>
</gene>
<accession>S2E0B1</accession>
<sequence length="220" mass="24169">MKLLLSVLLLTLVSMMFIPAYSDDLIVLGKGHAPIYVSNTDSGRFDFGADGKTDYYVRSHYTGNSHQPLKIDYKIQDECVDLGPKDASDVGGNTFDDAAMKIAFSNSTNPFSNWLIDDIHVWNTWFKTKNNDDNNLIDLAFVSTTSVPYFDDDTRGDDVIVGSGKHGSFQHFSSIKELDGQPGWAGSIFLNAPPGDYLLWTIHPGGGYGWCDSLTGLGIP</sequence>
<keyword evidence="2" id="KW-1185">Reference proteome</keyword>
<dbReference type="EMBL" id="AHJG01000254">
    <property type="protein sequence ID" value="EPA04800.1"/>
    <property type="molecule type" value="Genomic_DNA"/>
</dbReference>
<evidence type="ECO:0000313" key="1">
    <source>
        <dbReference type="EMBL" id="EPA04800.1"/>
    </source>
</evidence>
<evidence type="ECO:0000313" key="2">
    <source>
        <dbReference type="Proteomes" id="UP000014065"/>
    </source>
</evidence>
<name>S2E0B1_9ARCH</name>